<evidence type="ECO:0000313" key="3">
    <source>
        <dbReference type="Proteomes" id="UP001186118"/>
    </source>
</evidence>
<dbReference type="RefSeq" id="WP_317610401.1">
    <property type="nucleotide sequence ID" value="NZ_JAGQEX010000020.1"/>
</dbReference>
<gene>
    <name evidence="2" type="ORF">KB584_09090</name>
</gene>
<proteinExistence type="predicted"/>
<organism evidence="2 3">
    <name type="scientific">Streptococcus canis</name>
    <dbReference type="NCBI Taxonomy" id="1329"/>
    <lineage>
        <taxon>Bacteria</taxon>
        <taxon>Bacillati</taxon>
        <taxon>Bacillota</taxon>
        <taxon>Bacilli</taxon>
        <taxon>Lactobacillales</taxon>
        <taxon>Streptococcaceae</taxon>
        <taxon>Streptococcus</taxon>
    </lineage>
</organism>
<dbReference type="EMBL" id="JAGQEX010000020">
    <property type="protein sequence ID" value="MDV5977605.1"/>
    <property type="molecule type" value="Genomic_DNA"/>
</dbReference>
<dbReference type="Proteomes" id="UP001186118">
    <property type="component" value="Unassembled WGS sequence"/>
</dbReference>
<feature type="signal peptide" evidence="1">
    <location>
        <begin position="1"/>
        <end position="30"/>
    </location>
</feature>
<comment type="caution">
    <text evidence="2">The sequence shown here is derived from an EMBL/GenBank/DDBJ whole genome shotgun (WGS) entry which is preliminary data.</text>
</comment>
<sequence>MKNCKKYIRNSLLAATMGLMLFSSYNPVYAHDNIDHEGKVHLYWQGNYDVTNYVDYTKKLSDDGKSIEWVVSFNSAQEKWVYPDFSVFLPKGVKAPTQVIYEHHYWNGTVRSETRNNTQWHYDWNSQQTNFNQEFDKFPGYTGWSNSLDKFYKLKNDGKFSHVLVDTYGRHSHTYFSHKLVWKFKTELEDGYQDKWNKLPFLAGIKQNNPLAASFPSYKGEFGE</sequence>
<dbReference type="AlphaFoldDB" id="A0AAE4QA53"/>
<evidence type="ECO:0000313" key="2">
    <source>
        <dbReference type="EMBL" id="MDV5977605.1"/>
    </source>
</evidence>
<protein>
    <submittedName>
        <fullName evidence="2">Uncharacterized protein</fullName>
    </submittedName>
</protein>
<accession>A0AAE4QA53</accession>
<feature type="chain" id="PRO_5042014524" evidence="1">
    <location>
        <begin position="31"/>
        <end position="224"/>
    </location>
</feature>
<evidence type="ECO:0000256" key="1">
    <source>
        <dbReference type="SAM" id="SignalP"/>
    </source>
</evidence>
<name>A0AAE4QA53_STRCB</name>
<keyword evidence="1" id="KW-0732">Signal</keyword>
<reference evidence="2" key="1">
    <citation type="submission" date="2021-04" db="EMBL/GenBank/DDBJ databases">
        <title>Draft genomes of 20 S. canis strains.</title>
        <authorList>
            <person name="Pagnossin D."/>
            <person name="Weir W."/>
            <person name="Smith A."/>
            <person name="Ure R."/>
            <person name="Oravcova K."/>
        </authorList>
    </citation>
    <scope>NUCLEOTIDE SEQUENCE</scope>
    <source>
        <strain evidence="2">284</strain>
    </source>
</reference>